<dbReference type="RefSeq" id="WP_185256721.1">
    <property type="nucleotide sequence ID" value="NZ_AP023368.1"/>
</dbReference>
<dbReference type="InterPro" id="IPR052912">
    <property type="entry name" value="UPF0111_domain"/>
</dbReference>
<dbReference type="InterPro" id="IPR038078">
    <property type="entry name" value="PhoU-like_sf"/>
</dbReference>
<dbReference type="Proteomes" id="UP000515703">
    <property type="component" value="Chromosome"/>
</dbReference>
<dbReference type="PANTHER" id="PTHR37298:SF1">
    <property type="entry name" value="UPF0111 PROTEIN YKAA"/>
    <property type="match status" value="1"/>
</dbReference>
<evidence type="ECO:0000313" key="3">
    <source>
        <dbReference type="Proteomes" id="UP000515703"/>
    </source>
</evidence>
<organism evidence="2 3">
    <name type="scientific">Anaerocolumna chitinilytica</name>
    <dbReference type="NCBI Taxonomy" id="1727145"/>
    <lineage>
        <taxon>Bacteria</taxon>
        <taxon>Bacillati</taxon>
        <taxon>Bacillota</taxon>
        <taxon>Clostridia</taxon>
        <taxon>Lachnospirales</taxon>
        <taxon>Lachnospiraceae</taxon>
        <taxon>Anaerocolumna</taxon>
    </lineage>
</organism>
<dbReference type="EMBL" id="AP023368">
    <property type="protein sequence ID" value="BCK01121.1"/>
    <property type="molecule type" value="Genomic_DNA"/>
</dbReference>
<proteinExistence type="inferred from homology"/>
<dbReference type="Pfam" id="PF01865">
    <property type="entry name" value="PhoU_div"/>
    <property type="match status" value="1"/>
</dbReference>
<dbReference type="AlphaFoldDB" id="A0A7I8DRS3"/>
<dbReference type="KEGG" id="acht:bsdcttw_41610"/>
<evidence type="ECO:0000313" key="2">
    <source>
        <dbReference type="EMBL" id="BCK01121.1"/>
    </source>
</evidence>
<comment type="similarity">
    <text evidence="1">Belongs to the UPF0111 family.</text>
</comment>
<keyword evidence="3" id="KW-1185">Reference proteome</keyword>
<dbReference type="Gene3D" id="1.20.58.220">
    <property type="entry name" value="Phosphate transport system protein phou homolog 2, domain 2"/>
    <property type="match status" value="1"/>
</dbReference>
<reference evidence="2 3" key="1">
    <citation type="submission" date="2020-08" db="EMBL/GenBank/DDBJ databases">
        <title>Draft genome sequencing of an Anaerocolumna strain isolated from anoxic soil subjected to BSD treatment.</title>
        <authorList>
            <person name="Uek A."/>
            <person name="Tonouchi A."/>
        </authorList>
    </citation>
    <scope>NUCLEOTIDE SEQUENCE [LARGE SCALE GENOMIC DNA]</scope>
    <source>
        <strain evidence="2 3">CTTW</strain>
    </source>
</reference>
<dbReference type="PANTHER" id="PTHR37298">
    <property type="entry name" value="UPF0111 PROTEIN YKAA"/>
    <property type="match status" value="1"/>
</dbReference>
<evidence type="ECO:0000256" key="1">
    <source>
        <dbReference type="ARBA" id="ARBA00008591"/>
    </source>
</evidence>
<reference evidence="2 3" key="2">
    <citation type="submission" date="2020-08" db="EMBL/GenBank/DDBJ databases">
        <authorList>
            <person name="Ueki A."/>
            <person name="Tonouchi A."/>
        </authorList>
    </citation>
    <scope>NUCLEOTIDE SEQUENCE [LARGE SCALE GENOMIC DNA]</scope>
    <source>
        <strain evidence="2 3">CTTW</strain>
    </source>
</reference>
<dbReference type="InterPro" id="IPR018445">
    <property type="entry name" value="Put_Phosphate_transp_reg"/>
</dbReference>
<name>A0A7I8DRS3_9FIRM</name>
<sequence length="207" mass="24007">MAGKKSYDYFEALLGLSKFSLNATELLKKTLSNFQVSNLDEKIREMHNIEHSADIAKHDMIEHLVKEFLPPIEREDIISVAQQIDDVTDAVEDVLLYIDMFNVKKIRPEILKFTETIEACCKSMYVSVEELRNFRRSKKLHAEVVEVNRLEEEGDTLYINGVKNMYKTSTDPVELMVWTEIYRKLEKCCDACEDVANEIESIVMKNS</sequence>
<accession>A0A7I8DRS3</accession>
<evidence type="ECO:0008006" key="4">
    <source>
        <dbReference type="Google" id="ProtNLM"/>
    </source>
</evidence>
<gene>
    <name evidence="2" type="ORF">bsdcttw_41610</name>
</gene>
<protein>
    <recommendedName>
        <fullName evidence="4">DUF47 domain-containing protein</fullName>
    </recommendedName>
</protein>